<evidence type="ECO:0000313" key="7">
    <source>
        <dbReference type="Proteomes" id="UP000759537"/>
    </source>
</evidence>
<evidence type="ECO:0000313" key="6">
    <source>
        <dbReference type="EMBL" id="KAF8468590.1"/>
    </source>
</evidence>
<dbReference type="Gene3D" id="3.40.350.10">
    <property type="entry name" value="Creatinase/prolidase N-terminal domain"/>
    <property type="match status" value="1"/>
</dbReference>
<dbReference type="InterPro" id="IPR029149">
    <property type="entry name" value="Creatin/AminoP/Spt16_N"/>
</dbReference>
<evidence type="ECO:0000256" key="1">
    <source>
        <dbReference type="ARBA" id="ARBA00001933"/>
    </source>
</evidence>
<accession>A0A9P5JY73</accession>
<dbReference type="OrthoDB" id="2382073at2759"/>
<comment type="caution">
    <text evidence="6">The sequence shown here is derived from an EMBL/GenBank/DDBJ whole genome shotgun (WGS) entry which is preliminary data.</text>
</comment>
<dbReference type="InterPro" id="IPR004839">
    <property type="entry name" value="Aminotransferase_I/II_large"/>
</dbReference>
<proteinExistence type="inferred from homology"/>
<name>A0A9P5JY73_9AGAM</name>
<dbReference type="AlphaFoldDB" id="A0A9P5JY73"/>
<dbReference type="Pfam" id="PF00155">
    <property type="entry name" value="Aminotran_1_2"/>
    <property type="match status" value="1"/>
</dbReference>
<dbReference type="InterPro" id="IPR015424">
    <property type="entry name" value="PyrdxlP-dep_Trfase"/>
</dbReference>
<organism evidence="6 7">
    <name type="scientific">Russula ochroleuca</name>
    <dbReference type="NCBI Taxonomy" id="152965"/>
    <lineage>
        <taxon>Eukaryota</taxon>
        <taxon>Fungi</taxon>
        <taxon>Dikarya</taxon>
        <taxon>Basidiomycota</taxon>
        <taxon>Agaricomycotina</taxon>
        <taxon>Agaricomycetes</taxon>
        <taxon>Russulales</taxon>
        <taxon>Russulaceae</taxon>
        <taxon>Russula</taxon>
    </lineage>
</organism>
<comment type="cofactor">
    <cofactor evidence="1">
        <name>pyridoxal 5'-phosphate</name>
        <dbReference type="ChEBI" id="CHEBI:597326"/>
    </cofactor>
</comment>
<feature type="domain" description="Aminotransferase class I/classII large" evidence="5">
    <location>
        <begin position="211"/>
        <end position="279"/>
    </location>
</feature>
<dbReference type="PANTHER" id="PTHR13693:SF77">
    <property type="entry name" value="8-AMINO-7-OXONONANOATE SYNTHASE"/>
    <property type="match status" value="1"/>
</dbReference>
<dbReference type="GO" id="GO:0016740">
    <property type="term" value="F:transferase activity"/>
    <property type="evidence" value="ECO:0007669"/>
    <property type="project" value="UniProtKB-KW"/>
</dbReference>
<keyword evidence="7" id="KW-1185">Reference proteome</keyword>
<evidence type="ECO:0000256" key="4">
    <source>
        <dbReference type="ARBA" id="ARBA00022898"/>
    </source>
</evidence>
<gene>
    <name evidence="6" type="ORF">DFH94DRAFT_816347</name>
</gene>
<evidence type="ECO:0000259" key="5">
    <source>
        <dbReference type="Pfam" id="PF00155"/>
    </source>
</evidence>
<dbReference type="InterPro" id="IPR050087">
    <property type="entry name" value="AON_synthase_class-II"/>
</dbReference>
<keyword evidence="4" id="KW-0663">Pyridoxal phosphate</keyword>
<dbReference type="InterPro" id="IPR015421">
    <property type="entry name" value="PyrdxlP-dep_Trfase_major"/>
</dbReference>
<dbReference type="EMBL" id="WHVB01000031">
    <property type="protein sequence ID" value="KAF8468590.1"/>
    <property type="molecule type" value="Genomic_DNA"/>
</dbReference>
<reference evidence="6" key="2">
    <citation type="journal article" date="2020" name="Nat. Commun.">
        <title>Large-scale genome sequencing of mycorrhizal fungi provides insights into the early evolution of symbiotic traits.</title>
        <authorList>
            <person name="Miyauchi S."/>
            <person name="Kiss E."/>
            <person name="Kuo A."/>
            <person name="Drula E."/>
            <person name="Kohler A."/>
            <person name="Sanchez-Garcia M."/>
            <person name="Morin E."/>
            <person name="Andreopoulos B."/>
            <person name="Barry K.W."/>
            <person name="Bonito G."/>
            <person name="Buee M."/>
            <person name="Carver A."/>
            <person name="Chen C."/>
            <person name="Cichocki N."/>
            <person name="Clum A."/>
            <person name="Culley D."/>
            <person name="Crous P.W."/>
            <person name="Fauchery L."/>
            <person name="Girlanda M."/>
            <person name="Hayes R.D."/>
            <person name="Keri Z."/>
            <person name="LaButti K."/>
            <person name="Lipzen A."/>
            <person name="Lombard V."/>
            <person name="Magnuson J."/>
            <person name="Maillard F."/>
            <person name="Murat C."/>
            <person name="Nolan M."/>
            <person name="Ohm R.A."/>
            <person name="Pangilinan J."/>
            <person name="Pereira M.F."/>
            <person name="Perotto S."/>
            <person name="Peter M."/>
            <person name="Pfister S."/>
            <person name="Riley R."/>
            <person name="Sitrit Y."/>
            <person name="Stielow J.B."/>
            <person name="Szollosi G."/>
            <person name="Zifcakova L."/>
            <person name="Stursova M."/>
            <person name="Spatafora J.W."/>
            <person name="Tedersoo L."/>
            <person name="Vaario L.M."/>
            <person name="Yamada A."/>
            <person name="Yan M."/>
            <person name="Wang P."/>
            <person name="Xu J."/>
            <person name="Bruns T."/>
            <person name="Baldrian P."/>
            <person name="Vilgalys R."/>
            <person name="Dunand C."/>
            <person name="Henrissat B."/>
            <person name="Grigoriev I.V."/>
            <person name="Hibbett D."/>
            <person name="Nagy L.G."/>
            <person name="Martin F.M."/>
        </authorList>
    </citation>
    <scope>NUCLEOTIDE SEQUENCE</scope>
    <source>
        <strain evidence="6">Prilba</strain>
    </source>
</reference>
<comment type="similarity">
    <text evidence="2">Belongs to the class-II pyridoxal-phosphate-dependent aminotransferase family. BioF subfamily.</text>
</comment>
<keyword evidence="3 6" id="KW-0808">Transferase</keyword>
<dbReference type="GO" id="GO:0009102">
    <property type="term" value="P:biotin biosynthetic process"/>
    <property type="evidence" value="ECO:0007669"/>
    <property type="project" value="TreeGrafter"/>
</dbReference>
<protein>
    <submittedName>
        <fullName evidence="6">Pyridoxal phosphate-dependent transferase</fullName>
    </submittedName>
</protein>
<evidence type="ECO:0000256" key="2">
    <source>
        <dbReference type="ARBA" id="ARBA00010008"/>
    </source>
</evidence>
<dbReference type="Gene3D" id="3.40.640.10">
    <property type="entry name" value="Type I PLP-dependent aspartate aminotransferase-like (Major domain)"/>
    <property type="match status" value="2"/>
</dbReference>
<evidence type="ECO:0000256" key="3">
    <source>
        <dbReference type="ARBA" id="ARBA00022679"/>
    </source>
</evidence>
<dbReference type="Proteomes" id="UP000759537">
    <property type="component" value="Unassembled WGS sequence"/>
</dbReference>
<reference evidence="6" key="1">
    <citation type="submission" date="2019-10" db="EMBL/GenBank/DDBJ databases">
        <authorList>
            <consortium name="DOE Joint Genome Institute"/>
            <person name="Kuo A."/>
            <person name="Miyauchi S."/>
            <person name="Kiss E."/>
            <person name="Drula E."/>
            <person name="Kohler A."/>
            <person name="Sanchez-Garcia M."/>
            <person name="Andreopoulos B."/>
            <person name="Barry K.W."/>
            <person name="Bonito G."/>
            <person name="Buee M."/>
            <person name="Carver A."/>
            <person name="Chen C."/>
            <person name="Cichocki N."/>
            <person name="Clum A."/>
            <person name="Culley D."/>
            <person name="Crous P.W."/>
            <person name="Fauchery L."/>
            <person name="Girlanda M."/>
            <person name="Hayes R."/>
            <person name="Keri Z."/>
            <person name="LaButti K."/>
            <person name="Lipzen A."/>
            <person name="Lombard V."/>
            <person name="Magnuson J."/>
            <person name="Maillard F."/>
            <person name="Morin E."/>
            <person name="Murat C."/>
            <person name="Nolan M."/>
            <person name="Ohm R."/>
            <person name="Pangilinan J."/>
            <person name="Pereira M."/>
            <person name="Perotto S."/>
            <person name="Peter M."/>
            <person name="Riley R."/>
            <person name="Sitrit Y."/>
            <person name="Stielow B."/>
            <person name="Szollosi G."/>
            <person name="Zifcakova L."/>
            <person name="Stursova M."/>
            <person name="Spatafora J.W."/>
            <person name="Tedersoo L."/>
            <person name="Vaario L.-M."/>
            <person name="Yamada A."/>
            <person name="Yan M."/>
            <person name="Wang P."/>
            <person name="Xu J."/>
            <person name="Bruns T."/>
            <person name="Baldrian P."/>
            <person name="Vilgalys R."/>
            <person name="Henrissat B."/>
            <person name="Grigoriev I.V."/>
            <person name="Hibbett D."/>
            <person name="Nagy L.G."/>
            <person name="Martin F.M."/>
        </authorList>
    </citation>
    <scope>NUCLEOTIDE SEQUENCE</scope>
    <source>
        <strain evidence="6">Prilba</strain>
    </source>
</reference>
<dbReference type="PANTHER" id="PTHR13693">
    <property type="entry name" value="CLASS II AMINOTRANSFERASE/8-AMINO-7-OXONONANOATE SYNTHASE"/>
    <property type="match status" value="1"/>
</dbReference>
<dbReference type="GO" id="GO:0030170">
    <property type="term" value="F:pyridoxal phosphate binding"/>
    <property type="evidence" value="ECO:0007669"/>
    <property type="project" value="InterPro"/>
</dbReference>
<dbReference type="SUPFAM" id="SSF53383">
    <property type="entry name" value="PLP-dependent transferases"/>
    <property type="match status" value="1"/>
</dbReference>
<sequence length="393" mass="42144">MARRLQRGMVICSDSVLLPPQRAPPQCALSSDALPSQLTPSPLPLNLRDEATHTSVYDGARASRVASHMRSPFAHSDITVSDVTIDRRSSSPLTTTSPFPLLRARVLAALCSAPAILSSGGSCLVYNHTHAALEARLMRTFPFPAALLFNSGFDAPTDFFMCVSRSGDAILHNEAIHASVHAGARAFCIASRKLEHSGVLCDRRRREHDKMDGTVAPLRAMLDAMHEVFPAGNAHLVVDEAHSTGLYGSGGRGMVVLIGLEDRVHAQLHTFGKALAASTGAFIPYNFLGVLNTDTSFCVALYPLKMLINLNTPPKLTSAGNGQQSSITGSGGIVIVSKTAAYLIVGPRYWLQAENELDENWFLIRMGLNSGHGIGWAGFSTGSMNQGLDLMRV</sequence>